<dbReference type="GO" id="GO:0016020">
    <property type="term" value="C:membrane"/>
    <property type="evidence" value="ECO:0007669"/>
    <property type="project" value="UniProtKB-SubCell"/>
</dbReference>
<comment type="similarity">
    <text evidence="1 4">Belongs to the UDP-glycosyltransferase family.</text>
</comment>
<dbReference type="Gene3D" id="3.40.50.2000">
    <property type="entry name" value="Glycogen Phosphorylase B"/>
    <property type="match status" value="1"/>
</dbReference>
<gene>
    <name evidence="7" type="primary">20195846</name>
    <name evidence="6" type="ORF">HELRODRAFT_123898</name>
</gene>
<keyword evidence="3 4" id="KW-0808">Transferase</keyword>
<comment type="catalytic activity">
    <reaction evidence="5">
        <text>glucuronate acceptor + UDP-alpha-D-glucuronate = acceptor beta-D-glucuronoside + UDP + H(+)</text>
        <dbReference type="Rhea" id="RHEA:21032"/>
        <dbReference type="ChEBI" id="CHEBI:15378"/>
        <dbReference type="ChEBI" id="CHEBI:58052"/>
        <dbReference type="ChEBI" id="CHEBI:58223"/>
        <dbReference type="ChEBI" id="CHEBI:132367"/>
        <dbReference type="ChEBI" id="CHEBI:132368"/>
        <dbReference type="EC" id="2.4.1.17"/>
    </reaction>
</comment>
<dbReference type="eggNOG" id="KOG1192">
    <property type="taxonomic scope" value="Eukaryota"/>
</dbReference>
<dbReference type="HOGENOM" id="CLU_012949_2_1_1"/>
<dbReference type="EMBL" id="KB096900">
    <property type="protein sequence ID" value="ESO00569.1"/>
    <property type="molecule type" value="Genomic_DNA"/>
</dbReference>
<evidence type="ECO:0000313" key="8">
    <source>
        <dbReference type="Proteomes" id="UP000015101"/>
    </source>
</evidence>
<dbReference type="EC" id="2.4.1.17" evidence="5"/>
<dbReference type="GeneID" id="20195846"/>
<dbReference type="InParanoid" id="T1EGZ6"/>
<evidence type="ECO:0000256" key="5">
    <source>
        <dbReference type="RuleBase" id="RU362059"/>
    </source>
</evidence>
<evidence type="ECO:0000313" key="7">
    <source>
        <dbReference type="EnsemblMetazoa" id="HelroP123898"/>
    </source>
</evidence>
<dbReference type="SUPFAM" id="SSF53756">
    <property type="entry name" value="UDP-Glycosyltransferase/glycogen phosphorylase"/>
    <property type="match status" value="1"/>
</dbReference>
<dbReference type="PANTHER" id="PTHR48043:SF145">
    <property type="entry name" value="FI06409P-RELATED"/>
    <property type="match status" value="1"/>
</dbReference>
<dbReference type="PROSITE" id="PS00375">
    <property type="entry name" value="UDPGT"/>
    <property type="match status" value="1"/>
</dbReference>
<dbReference type="EMBL" id="AMQM01005314">
    <property type="status" value="NOT_ANNOTATED_CDS"/>
    <property type="molecule type" value="Genomic_DNA"/>
</dbReference>
<dbReference type="CDD" id="cd03784">
    <property type="entry name" value="GT1_Gtf-like"/>
    <property type="match status" value="1"/>
</dbReference>
<evidence type="ECO:0000256" key="2">
    <source>
        <dbReference type="ARBA" id="ARBA00022676"/>
    </source>
</evidence>
<comment type="subcellular location">
    <subcellularLocation>
        <location evidence="5">Membrane</location>
        <topology evidence="5">Single-pass membrane protein</topology>
    </subcellularLocation>
</comment>
<keyword evidence="5" id="KW-0472">Membrane</keyword>
<dbReference type="InterPro" id="IPR002213">
    <property type="entry name" value="UDP_glucos_trans"/>
</dbReference>
<name>T1EGZ6_HELRO</name>
<dbReference type="Proteomes" id="UP000015101">
    <property type="component" value="Unassembled WGS sequence"/>
</dbReference>
<proteinExistence type="inferred from homology"/>
<dbReference type="RefSeq" id="XP_009021206.1">
    <property type="nucleotide sequence ID" value="XM_009022958.1"/>
</dbReference>
<dbReference type="OMA" id="ERETIHE"/>
<keyword evidence="5" id="KW-1133">Transmembrane helix</keyword>
<dbReference type="CTD" id="20195846"/>
<accession>T1EGZ6</accession>
<keyword evidence="5" id="KW-0812">Transmembrane</keyword>
<evidence type="ECO:0000313" key="6">
    <source>
        <dbReference type="EMBL" id="ESO00569.1"/>
    </source>
</evidence>
<dbReference type="KEGG" id="hro:HELRODRAFT_123898"/>
<organism evidence="7 8">
    <name type="scientific">Helobdella robusta</name>
    <name type="common">Californian leech</name>
    <dbReference type="NCBI Taxonomy" id="6412"/>
    <lineage>
        <taxon>Eukaryota</taxon>
        <taxon>Metazoa</taxon>
        <taxon>Spiralia</taxon>
        <taxon>Lophotrochozoa</taxon>
        <taxon>Annelida</taxon>
        <taxon>Clitellata</taxon>
        <taxon>Hirudinea</taxon>
        <taxon>Rhynchobdellida</taxon>
        <taxon>Glossiphoniidae</taxon>
        <taxon>Helobdella</taxon>
    </lineage>
</organism>
<dbReference type="InterPro" id="IPR035595">
    <property type="entry name" value="UDP_glycos_trans_CS"/>
</dbReference>
<dbReference type="GO" id="GO:0015020">
    <property type="term" value="F:glucuronosyltransferase activity"/>
    <property type="evidence" value="ECO:0007669"/>
    <property type="project" value="UniProtKB-EC"/>
</dbReference>
<dbReference type="Pfam" id="PF00201">
    <property type="entry name" value="UDPGT"/>
    <property type="match status" value="1"/>
</dbReference>
<evidence type="ECO:0000256" key="1">
    <source>
        <dbReference type="ARBA" id="ARBA00009995"/>
    </source>
</evidence>
<dbReference type="GO" id="GO:0008194">
    <property type="term" value="F:UDP-glycosyltransferase activity"/>
    <property type="evidence" value="ECO:0000318"/>
    <property type="project" value="GO_Central"/>
</dbReference>
<reference evidence="8" key="1">
    <citation type="submission" date="2012-12" db="EMBL/GenBank/DDBJ databases">
        <authorList>
            <person name="Hellsten U."/>
            <person name="Grimwood J."/>
            <person name="Chapman J.A."/>
            <person name="Shapiro H."/>
            <person name="Aerts A."/>
            <person name="Otillar R.P."/>
            <person name="Terry A.Y."/>
            <person name="Boore J.L."/>
            <person name="Simakov O."/>
            <person name="Marletaz F."/>
            <person name="Cho S.-J."/>
            <person name="Edsinger-Gonzales E."/>
            <person name="Havlak P."/>
            <person name="Kuo D.-H."/>
            <person name="Larsson T."/>
            <person name="Lv J."/>
            <person name="Arendt D."/>
            <person name="Savage R."/>
            <person name="Osoegawa K."/>
            <person name="de Jong P."/>
            <person name="Lindberg D.R."/>
            <person name="Seaver E.C."/>
            <person name="Weisblat D.A."/>
            <person name="Putnam N.H."/>
            <person name="Grigoriev I.V."/>
            <person name="Rokhsar D.S."/>
        </authorList>
    </citation>
    <scope>NUCLEOTIDE SEQUENCE</scope>
</reference>
<reference evidence="6 8" key="2">
    <citation type="journal article" date="2013" name="Nature">
        <title>Insights into bilaterian evolution from three spiralian genomes.</title>
        <authorList>
            <person name="Simakov O."/>
            <person name="Marletaz F."/>
            <person name="Cho S.J."/>
            <person name="Edsinger-Gonzales E."/>
            <person name="Havlak P."/>
            <person name="Hellsten U."/>
            <person name="Kuo D.H."/>
            <person name="Larsson T."/>
            <person name="Lv J."/>
            <person name="Arendt D."/>
            <person name="Savage R."/>
            <person name="Osoegawa K."/>
            <person name="de Jong P."/>
            <person name="Grimwood J."/>
            <person name="Chapman J.A."/>
            <person name="Shapiro H."/>
            <person name="Aerts A."/>
            <person name="Otillar R.P."/>
            <person name="Terry A.Y."/>
            <person name="Boore J.L."/>
            <person name="Grigoriev I.V."/>
            <person name="Lindberg D.R."/>
            <person name="Seaver E.C."/>
            <person name="Weisblat D.A."/>
            <person name="Putnam N.H."/>
            <person name="Rokhsar D.S."/>
        </authorList>
    </citation>
    <scope>NUCLEOTIDE SEQUENCE</scope>
</reference>
<dbReference type="AlphaFoldDB" id="T1EGZ6"/>
<sequence length="266" mass="30489">KASLWFFLEDLSVSQPNVLMPNTLSVGDIIVDDDQLLEDLPKNLLEFVSSPKYYMGCVLVSFGSVLKSLPKTTVDAFCRAFKRFKNTMCFVWKYPGKLDDVCPHSENIYLMSWVPQKNLLAHVNVKLFISHGGLSSLIESVYFEKPMIIFPLIFDQFGNSATAEERGYAISMVISNFRVENLIDNIRNMTADASPYLKSIQFYSKILKYKTEKPNVRVSRLINHVIEYGDAHLRTSAYDLNFIQYFMIDIIVFTLLVLISTTLFLL</sequence>
<reference evidence="7" key="3">
    <citation type="submission" date="2015-06" db="UniProtKB">
        <authorList>
            <consortium name="EnsemblMetazoa"/>
        </authorList>
    </citation>
    <scope>IDENTIFICATION</scope>
</reference>
<evidence type="ECO:0000256" key="3">
    <source>
        <dbReference type="ARBA" id="ARBA00022679"/>
    </source>
</evidence>
<dbReference type="InterPro" id="IPR050271">
    <property type="entry name" value="UDP-glycosyltransferase"/>
</dbReference>
<feature type="transmembrane region" description="Helical" evidence="5">
    <location>
        <begin position="242"/>
        <end position="265"/>
    </location>
</feature>
<keyword evidence="2 4" id="KW-0328">Glycosyltransferase</keyword>
<evidence type="ECO:0000256" key="4">
    <source>
        <dbReference type="RuleBase" id="RU003718"/>
    </source>
</evidence>
<dbReference type="FunFam" id="3.40.50.2000:FF:000021">
    <property type="entry name" value="UDP-glucuronosyltransferase"/>
    <property type="match status" value="1"/>
</dbReference>
<keyword evidence="8" id="KW-1185">Reference proteome</keyword>
<dbReference type="EnsemblMetazoa" id="HelroT123898">
    <property type="protein sequence ID" value="HelroP123898"/>
    <property type="gene ID" value="HelroG123898"/>
</dbReference>
<dbReference type="OrthoDB" id="5835829at2759"/>
<dbReference type="PANTHER" id="PTHR48043">
    <property type="entry name" value="EG:EG0003.4 PROTEIN-RELATED"/>
    <property type="match status" value="1"/>
</dbReference>
<protein>
    <recommendedName>
        <fullName evidence="5">UDP-glucuronosyltransferase</fullName>
        <ecNumber evidence="5">2.4.1.17</ecNumber>
    </recommendedName>
</protein>